<organism evidence="2 3">
    <name type="scientific">Acetobacter suratthaniensis</name>
    <dbReference type="NCBI Taxonomy" id="1502841"/>
    <lineage>
        <taxon>Bacteria</taxon>
        <taxon>Pseudomonadati</taxon>
        <taxon>Pseudomonadota</taxon>
        <taxon>Alphaproteobacteria</taxon>
        <taxon>Acetobacterales</taxon>
        <taxon>Acetobacteraceae</taxon>
        <taxon>Acetobacter</taxon>
    </lineage>
</organism>
<proteinExistence type="predicted"/>
<gene>
    <name evidence="2" type="ORF">J2D75_10595</name>
</gene>
<name>A0ABS3LNJ1_9PROT</name>
<dbReference type="PANTHER" id="PTHR30535:SF4">
    <property type="entry name" value="HEMIN-BINDING PERIPLASMIC PROTEIN HMUT"/>
    <property type="match status" value="1"/>
</dbReference>
<accession>A0ABS3LNJ1</accession>
<dbReference type="Gene3D" id="3.40.50.1980">
    <property type="entry name" value="Nitrogenase molybdenum iron protein domain"/>
    <property type="match status" value="2"/>
</dbReference>
<protein>
    <submittedName>
        <fullName evidence="2">ABC transporter substrate-binding protein</fullName>
    </submittedName>
</protein>
<reference evidence="2 3" key="1">
    <citation type="submission" date="2021-03" db="EMBL/GenBank/DDBJ databases">
        <title>The complete genome sequence of Acetobacter suratthaniensis TBRC 1719.</title>
        <authorList>
            <person name="Charoenyingcharoen P."/>
            <person name="Yukphan P."/>
        </authorList>
    </citation>
    <scope>NUCLEOTIDE SEQUENCE [LARGE SCALE GENOMIC DNA]</scope>
    <source>
        <strain evidence="2 3">TBRC 1719</strain>
    </source>
</reference>
<evidence type="ECO:0000313" key="2">
    <source>
        <dbReference type="EMBL" id="MBO1328918.1"/>
    </source>
</evidence>
<evidence type="ECO:0000259" key="1">
    <source>
        <dbReference type="PROSITE" id="PS50983"/>
    </source>
</evidence>
<dbReference type="Proteomes" id="UP000664399">
    <property type="component" value="Unassembled WGS sequence"/>
</dbReference>
<dbReference type="InterPro" id="IPR002491">
    <property type="entry name" value="ABC_transptr_periplasmic_BD"/>
</dbReference>
<dbReference type="SUPFAM" id="SSF53807">
    <property type="entry name" value="Helical backbone' metal receptor"/>
    <property type="match status" value="1"/>
</dbReference>
<dbReference type="EMBL" id="JAFVMG010000011">
    <property type="protein sequence ID" value="MBO1328918.1"/>
    <property type="molecule type" value="Genomic_DNA"/>
</dbReference>
<keyword evidence="3" id="KW-1185">Reference proteome</keyword>
<sequence length="297" mass="31176">MSLAGVTYVATSWGGLVAHAQDALTVTDCRGRRVVVGAARRIVCIGGTITETLYDLGAQARIIAVDTTSTWPEQALKDKKSIGYMRTVSAEGVLSLQPDLILAMNNAGPPAAMDQLVASGVPVVFVEATPSVEAIEGRTAFLAGLVGADTQGKELVSRIEKGFATLAQWRATHTTPRRVLFVMRMTNGHPMVAGRGTAADAIISLTGSINAGQAMQGYKVVEHEALLTLKPDVILIMAQDSAALHRDILADPGFRMTPAAKHDAIIALEGEELLGFGPRTPEAALKLAGMIEAVSPA</sequence>
<feature type="domain" description="Fe/B12 periplasmic-binding" evidence="1">
    <location>
        <begin position="41"/>
        <end position="297"/>
    </location>
</feature>
<dbReference type="InterPro" id="IPR050902">
    <property type="entry name" value="ABC_Transporter_SBP"/>
</dbReference>
<dbReference type="Pfam" id="PF01497">
    <property type="entry name" value="Peripla_BP_2"/>
    <property type="match status" value="1"/>
</dbReference>
<dbReference type="PROSITE" id="PS50983">
    <property type="entry name" value="FE_B12_PBP"/>
    <property type="match status" value="1"/>
</dbReference>
<dbReference type="PANTHER" id="PTHR30535">
    <property type="entry name" value="VITAMIN B12-BINDING PROTEIN"/>
    <property type="match status" value="1"/>
</dbReference>
<comment type="caution">
    <text evidence="2">The sequence shown here is derived from an EMBL/GenBank/DDBJ whole genome shotgun (WGS) entry which is preliminary data.</text>
</comment>
<evidence type="ECO:0000313" key="3">
    <source>
        <dbReference type="Proteomes" id="UP000664399"/>
    </source>
</evidence>